<keyword evidence="1" id="KW-0472">Membrane</keyword>
<name>A0ABW0I2V4_9BACL</name>
<dbReference type="NCBIfam" id="TIGR02893">
    <property type="entry name" value="spore_yabQ"/>
    <property type="match status" value="1"/>
</dbReference>
<protein>
    <submittedName>
        <fullName evidence="2">Spore cortex biosynthesis protein YabQ</fullName>
    </submittedName>
</protein>
<evidence type="ECO:0000313" key="2">
    <source>
        <dbReference type="EMBL" id="MFC5406830.1"/>
    </source>
</evidence>
<dbReference type="InterPro" id="IPR019074">
    <property type="entry name" value="YabQ"/>
</dbReference>
<dbReference type="Proteomes" id="UP001596113">
    <property type="component" value="Unassembled WGS sequence"/>
</dbReference>
<feature type="transmembrane region" description="Helical" evidence="1">
    <location>
        <begin position="6"/>
        <end position="27"/>
    </location>
</feature>
<proteinExistence type="predicted"/>
<feature type="transmembrane region" description="Helical" evidence="1">
    <location>
        <begin position="68"/>
        <end position="92"/>
    </location>
</feature>
<reference evidence="3" key="1">
    <citation type="journal article" date="2019" name="Int. J. Syst. Evol. Microbiol.">
        <title>The Global Catalogue of Microorganisms (GCM) 10K type strain sequencing project: providing services to taxonomists for standard genome sequencing and annotation.</title>
        <authorList>
            <consortium name="The Broad Institute Genomics Platform"/>
            <consortium name="The Broad Institute Genome Sequencing Center for Infectious Disease"/>
            <person name="Wu L."/>
            <person name="Ma J."/>
        </authorList>
    </citation>
    <scope>NUCLEOTIDE SEQUENCE [LARGE SCALE GENOMIC DNA]</scope>
    <source>
        <strain evidence="3">CGMCC 1.18575</strain>
    </source>
</reference>
<keyword evidence="1" id="KW-0812">Transmembrane</keyword>
<gene>
    <name evidence="2" type="primary">yabQ</name>
    <name evidence="2" type="ORF">ACFPOF_29240</name>
</gene>
<feature type="transmembrane region" description="Helical" evidence="1">
    <location>
        <begin position="39"/>
        <end position="62"/>
    </location>
</feature>
<comment type="caution">
    <text evidence="2">The sequence shown here is derived from an EMBL/GenBank/DDBJ whole genome shotgun (WGS) entry which is preliminary data.</text>
</comment>
<organism evidence="2 3">
    <name type="scientific">Cohnella soli</name>
    <dbReference type="NCBI Taxonomy" id="425005"/>
    <lineage>
        <taxon>Bacteria</taxon>
        <taxon>Bacillati</taxon>
        <taxon>Bacillota</taxon>
        <taxon>Bacilli</taxon>
        <taxon>Bacillales</taxon>
        <taxon>Paenibacillaceae</taxon>
        <taxon>Cohnella</taxon>
    </lineage>
</organism>
<dbReference type="Pfam" id="PF09578">
    <property type="entry name" value="Spore_YabQ"/>
    <property type="match status" value="1"/>
</dbReference>
<feature type="transmembrane region" description="Helical" evidence="1">
    <location>
        <begin position="131"/>
        <end position="151"/>
    </location>
</feature>
<evidence type="ECO:0000256" key="1">
    <source>
        <dbReference type="SAM" id="Phobius"/>
    </source>
</evidence>
<keyword evidence="3" id="KW-1185">Reference proteome</keyword>
<keyword evidence="1" id="KW-1133">Transmembrane helix</keyword>
<evidence type="ECO:0000313" key="3">
    <source>
        <dbReference type="Proteomes" id="UP001596113"/>
    </source>
</evidence>
<dbReference type="RefSeq" id="WP_378138945.1">
    <property type="nucleotide sequence ID" value="NZ_JBHSMI010000062.1"/>
</dbReference>
<dbReference type="EMBL" id="JBHSMI010000062">
    <property type="protein sequence ID" value="MFC5406830.1"/>
    <property type="molecule type" value="Genomic_DNA"/>
</dbReference>
<sequence>MTPAAQGAAIASMMLCGLAIGLAFDVYRVASHRYHVARWLLPALDVAFWAAATLGVFGVLLARNEGDVRMYVFLGLGIGVTGYFGLISPWVIKAAGKLVDIINGLARFVWRTFEILLLKPFLWIVRLLAKILDILFVVTAAVVLWTSRLLFKPIGALARWLWPKTLPVRHKFDPIARTYRRGRERMKRMIEAFKKKE</sequence>
<accession>A0ABW0I2V4</accession>